<accession>A0A3G3M6J5</accession>
<sequence>MPAAARNPPFRAAASLTRKNDMTLEATQPTDLTNYIQARDGVAVVIYTKNDCRQCDMSKGLLDKAKIHYTAVNVQEDATAYHYVTEVLGIKQMPVLIASTIEGDEVWSGFQPAKIREHITHRADAA</sequence>
<dbReference type="InterPro" id="IPR002109">
    <property type="entry name" value="Glutaredoxin"/>
</dbReference>
<dbReference type="CDD" id="cd02976">
    <property type="entry name" value="NrdH"/>
    <property type="match status" value="1"/>
</dbReference>
<feature type="domain" description="Glutaredoxin" evidence="1">
    <location>
        <begin position="44"/>
        <end position="97"/>
    </location>
</feature>
<dbReference type="InterPro" id="IPR036249">
    <property type="entry name" value="Thioredoxin-like_sf"/>
</dbReference>
<organism evidence="2 3">
    <name type="scientific">Arthrobacter phage Seahorse</name>
    <dbReference type="NCBI Taxonomy" id="2419611"/>
    <lineage>
        <taxon>Viruses</taxon>
        <taxon>Duplodnaviria</taxon>
        <taxon>Heunggongvirae</taxon>
        <taxon>Uroviricota</taxon>
        <taxon>Caudoviricetes</taxon>
        <taxon>Seamegvirus</taxon>
        <taxon>Seamegvirus seahorse</taxon>
    </lineage>
</organism>
<protein>
    <submittedName>
        <fullName evidence="2">Glutaredoxin</fullName>
    </submittedName>
</protein>
<dbReference type="PROSITE" id="PS51354">
    <property type="entry name" value="GLUTAREDOXIN_2"/>
    <property type="match status" value="1"/>
</dbReference>
<dbReference type="Pfam" id="PF00462">
    <property type="entry name" value="Glutaredoxin"/>
    <property type="match status" value="1"/>
</dbReference>
<name>A0A3G3M6J5_9CAUD</name>
<reference evidence="2 3" key="1">
    <citation type="submission" date="2018-09" db="EMBL/GenBank/DDBJ databases">
        <authorList>
            <person name="Rimple P.A."/>
            <person name="Stoner T.H."/>
            <person name="Garlena R.A."/>
            <person name="Russell D.A."/>
            <person name="Pope W.H."/>
            <person name="Jacobs-Sera D."/>
            <person name="Hatfull G.F."/>
        </authorList>
    </citation>
    <scope>NUCLEOTIDE SEQUENCE [LARGE SCALE GENOMIC DNA]</scope>
</reference>
<evidence type="ECO:0000313" key="2">
    <source>
        <dbReference type="EMBL" id="AYR01578.1"/>
    </source>
</evidence>
<gene>
    <name evidence="2" type="primary">78</name>
    <name evidence="2" type="ORF">PBI_SEAHORSE_78</name>
</gene>
<evidence type="ECO:0000259" key="1">
    <source>
        <dbReference type="Pfam" id="PF00462"/>
    </source>
</evidence>
<dbReference type="EMBL" id="MH910041">
    <property type="protein sequence ID" value="AYR01578.1"/>
    <property type="molecule type" value="Genomic_DNA"/>
</dbReference>
<dbReference type="RefSeq" id="YP_010656264.1">
    <property type="nucleotide sequence ID" value="NC_070836.1"/>
</dbReference>
<dbReference type="KEGG" id="vg:77932143"/>
<keyword evidence="3" id="KW-1185">Reference proteome</keyword>
<evidence type="ECO:0000313" key="3">
    <source>
        <dbReference type="Proteomes" id="UP000272407"/>
    </source>
</evidence>
<dbReference type="GeneID" id="77932143"/>
<dbReference type="Proteomes" id="UP000272407">
    <property type="component" value="Segment"/>
</dbReference>
<proteinExistence type="predicted"/>
<dbReference type="Gene3D" id="3.40.30.10">
    <property type="entry name" value="Glutaredoxin"/>
    <property type="match status" value="1"/>
</dbReference>
<dbReference type="SUPFAM" id="SSF52833">
    <property type="entry name" value="Thioredoxin-like"/>
    <property type="match status" value="1"/>
</dbReference>